<dbReference type="Proteomes" id="UP000321104">
    <property type="component" value="Unassembled WGS sequence"/>
</dbReference>
<dbReference type="EMBL" id="BJXQ01000006">
    <property type="protein sequence ID" value="GEN03265.1"/>
    <property type="molecule type" value="Genomic_DNA"/>
</dbReference>
<reference evidence="2 4" key="2">
    <citation type="submission" date="2019-07" db="EMBL/GenBank/DDBJ databases">
        <title>Whole genome shotgun sequence of Acetobacter indonesiensis NBRC 16471.</title>
        <authorList>
            <person name="Hosoyama A."/>
            <person name="Uohara A."/>
            <person name="Ohji S."/>
            <person name="Ichikawa N."/>
        </authorList>
    </citation>
    <scope>NUCLEOTIDE SEQUENCE [LARGE SCALE GENOMIC DNA]</scope>
    <source>
        <strain evidence="2 4">NBRC 16471</strain>
    </source>
</reference>
<reference evidence="1 3" key="1">
    <citation type="submission" date="2012-11" db="EMBL/GenBank/DDBJ databases">
        <title>Whole genome sequence of Acetobacter indonesiensis 5H-1.</title>
        <authorList>
            <person name="Azuma Y."/>
            <person name="Higashiura N."/>
            <person name="Hirakawa H."/>
            <person name="Matsushita K."/>
        </authorList>
    </citation>
    <scope>NUCLEOTIDE SEQUENCE [LARGE SCALE GENOMIC DNA]</scope>
    <source>
        <strain evidence="1 3">5H-1</strain>
    </source>
</reference>
<accession>A0A6N3T4B4</accession>
<sequence length="189" mass="21591">MTNDVHALVSLLQKDSLRLHLLKLVHDVSGPECWLAAGFVRDAVWGQLHGFQPTKPQGDIDLVWFDTQRTDQEHDTLLEQALRLKAPEYLWSVKNQARMHLRNGDAPYQSVADAMRHWPETATAVAVRLGPTGCIEVNAPFGLDDLFQLRLKPGPCFLHAKHVMFEERVRKKNWLQRFPLLRVEGKDVG</sequence>
<dbReference type="EMBL" id="BAMW01000007">
    <property type="protein sequence ID" value="GAN62459.1"/>
    <property type="molecule type" value="Genomic_DNA"/>
</dbReference>
<dbReference type="RefSeq" id="WP_048844983.1">
    <property type="nucleotide sequence ID" value="NZ_BAMW01000007.1"/>
</dbReference>
<dbReference type="Proteomes" id="UP000032673">
    <property type="component" value="Unassembled WGS sequence"/>
</dbReference>
<protein>
    <recommendedName>
        <fullName evidence="5">Nitrate reductase</fullName>
    </recommendedName>
</protein>
<dbReference type="Pfam" id="PF06042">
    <property type="entry name" value="NTP_transf_6"/>
    <property type="match status" value="1"/>
</dbReference>
<evidence type="ECO:0000313" key="3">
    <source>
        <dbReference type="Proteomes" id="UP000032673"/>
    </source>
</evidence>
<gene>
    <name evidence="1" type="ORF">Abin_007_149</name>
    <name evidence="2" type="ORF">AIN02nite_12900</name>
</gene>
<name>A0A6N3T4B4_9PROT</name>
<evidence type="ECO:0000313" key="4">
    <source>
        <dbReference type="Proteomes" id="UP000321104"/>
    </source>
</evidence>
<organism evidence="2 4">
    <name type="scientific">Acetobacter indonesiensis</name>
    <dbReference type="NCBI Taxonomy" id="104101"/>
    <lineage>
        <taxon>Bacteria</taxon>
        <taxon>Pseudomonadati</taxon>
        <taxon>Pseudomonadota</taxon>
        <taxon>Alphaproteobacteria</taxon>
        <taxon>Acetobacterales</taxon>
        <taxon>Acetobacteraceae</taxon>
        <taxon>Acetobacter</taxon>
    </lineage>
</organism>
<dbReference type="PANTHER" id="PTHR39166:SF1">
    <property type="entry name" value="BLL1166 PROTEIN"/>
    <property type="match status" value="1"/>
</dbReference>
<proteinExistence type="predicted"/>
<dbReference type="InterPro" id="IPR009267">
    <property type="entry name" value="NTP_transf_6"/>
</dbReference>
<evidence type="ECO:0000313" key="2">
    <source>
        <dbReference type="EMBL" id="GEN03265.1"/>
    </source>
</evidence>
<evidence type="ECO:0000313" key="1">
    <source>
        <dbReference type="EMBL" id="GAN62459.1"/>
    </source>
</evidence>
<dbReference type="PANTHER" id="PTHR39166">
    <property type="entry name" value="BLL1166 PROTEIN"/>
    <property type="match status" value="1"/>
</dbReference>
<evidence type="ECO:0008006" key="5">
    <source>
        <dbReference type="Google" id="ProtNLM"/>
    </source>
</evidence>
<comment type="caution">
    <text evidence="2">The sequence shown here is derived from an EMBL/GenBank/DDBJ whole genome shotgun (WGS) entry which is preliminary data.</text>
</comment>
<dbReference type="AlphaFoldDB" id="A0A6N3T4B4"/>
<keyword evidence="3" id="KW-1185">Reference proteome</keyword>